<dbReference type="InterPro" id="IPR050317">
    <property type="entry name" value="Plant_Fungal_Acyltransferase"/>
</dbReference>
<evidence type="ECO:0000313" key="3">
    <source>
        <dbReference type="Proteomes" id="UP000077202"/>
    </source>
</evidence>
<dbReference type="Pfam" id="PF02458">
    <property type="entry name" value="Transferase"/>
    <property type="match status" value="1"/>
</dbReference>
<comment type="caution">
    <text evidence="2">The sequence shown here is derived from an EMBL/GenBank/DDBJ whole genome shotgun (WGS) entry which is preliminary data.</text>
</comment>
<comment type="similarity">
    <text evidence="1">Belongs to the plant acyltransferase family.</text>
</comment>
<dbReference type="AlphaFoldDB" id="A0A176WA49"/>
<sequence>MKVKTTSRTWVVPAIPTNQHWLSLSNLDRVVNPTFVSVIFFYEAVLKSKAFAEIVSKLKQSLREVLVQFYPLAGRLALREDGLVDLHCNDAGVMFLEAVVDSELCDAGGRGCGGAQPVPALSGIDAARVGPGPVFLPDQVSPMPVLIIQVTQFRCKSMAIAVNWHHTVADGFSGIHFVRSWSEVASGQPLSLKPVHCRDILKPRPTPDSSLVHGYSTAILKGDELNLAAQINKKPAIAKLFNIGRVAIQKLRMVEDDTTDVFSFSTAEMISAYLWKIMVRARLDGRVSKSAETADAAAKSASTRFFMFVDGRKRLDIPAGYFGNVVCSACAQSTEADIATKSVIQIASLIRKANRSINEDYFQSLIDWVETKGFMCSKSEHVNSLGRDVAATFWIYFPLYEVDFGWGKPTFAARNAAPRQFIDGISMMPSPHGRGHMAAVLNLHGDRMERLEADPMFTSLLAQQPMVAVKRESKGENMAPVMVIFRVDLRLTEVRIDLWNIA</sequence>
<dbReference type="Gene3D" id="3.30.559.10">
    <property type="entry name" value="Chloramphenicol acetyltransferase-like domain"/>
    <property type="match status" value="2"/>
</dbReference>
<evidence type="ECO:0008006" key="4">
    <source>
        <dbReference type="Google" id="ProtNLM"/>
    </source>
</evidence>
<proteinExistence type="inferred from homology"/>
<dbReference type="PANTHER" id="PTHR31642">
    <property type="entry name" value="TRICHOTHECENE 3-O-ACETYLTRANSFERASE"/>
    <property type="match status" value="1"/>
</dbReference>
<dbReference type="EMBL" id="LVLJ01001564">
    <property type="protein sequence ID" value="OAE28986.1"/>
    <property type="molecule type" value="Genomic_DNA"/>
</dbReference>
<name>A0A176WA49_MARPO</name>
<protein>
    <recommendedName>
        <fullName evidence="4">BAHD family acyltransferase, clade V</fullName>
    </recommendedName>
</protein>
<dbReference type="GO" id="GO:0016747">
    <property type="term" value="F:acyltransferase activity, transferring groups other than amino-acyl groups"/>
    <property type="evidence" value="ECO:0007669"/>
    <property type="project" value="TreeGrafter"/>
</dbReference>
<organism evidence="2 3">
    <name type="scientific">Marchantia polymorpha subsp. ruderalis</name>
    <dbReference type="NCBI Taxonomy" id="1480154"/>
    <lineage>
        <taxon>Eukaryota</taxon>
        <taxon>Viridiplantae</taxon>
        <taxon>Streptophyta</taxon>
        <taxon>Embryophyta</taxon>
        <taxon>Marchantiophyta</taxon>
        <taxon>Marchantiopsida</taxon>
        <taxon>Marchantiidae</taxon>
        <taxon>Marchantiales</taxon>
        <taxon>Marchantiaceae</taxon>
        <taxon>Marchantia</taxon>
    </lineage>
</organism>
<dbReference type="InterPro" id="IPR023213">
    <property type="entry name" value="CAT-like_dom_sf"/>
</dbReference>
<gene>
    <name evidence="2" type="ORF">AXG93_3036s1130</name>
</gene>
<accession>A0A176WA49</accession>
<keyword evidence="3" id="KW-1185">Reference proteome</keyword>
<reference evidence="2" key="1">
    <citation type="submission" date="2016-03" db="EMBL/GenBank/DDBJ databases">
        <title>Mechanisms controlling the formation of the plant cell surface in tip-growing cells are functionally conserved among land plants.</title>
        <authorList>
            <person name="Honkanen S."/>
            <person name="Jones V.A."/>
            <person name="Morieri G."/>
            <person name="Champion C."/>
            <person name="Hetherington A.J."/>
            <person name="Kelly S."/>
            <person name="Saint-Marcoux D."/>
            <person name="Proust H."/>
            <person name="Prescott H."/>
            <person name="Dolan L."/>
        </authorList>
    </citation>
    <scope>NUCLEOTIDE SEQUENCE [LARGE SCALE GENOMIC DNA]</scope>
    <source>
        <tissue evidence="2">Whole gametophyte</tissue>
    </source>
</reference>
<evidence type="ECO:0000256" key="1">
    <source>
        <dbReference type="ARBA" id="ARBA00009861"/>
    </source>
</evidence>
<dbReference type="PANTHER" id="PTHR31642:SF160">
    <property type="entry name" value="HXXXD-TYPE ACYL-TRANSFERASE FAMILY PROTEIN"/>
    <property type="match status" value="1"/>
</dbReference>
<evidence type="ECO:0000313" key="2">
    <source>
        <dbReference type="EMBL" id="OAE28986.1"/>
    </source>
</evidence>
<dbReference type="Proteomes" id="UP000077202">
    <property type="component" value="Unassembled WGS sequence"/>
</dbReference>